<evidence type="ECO:0000256" key="1">
    <source>
        <dbReference type="SAM" id="MobiDB-lite"/>
    </source>
</evidence>
<organism evidence="2 3">
    <name type="scientific">Fistulifera solaris</name>
    <name type="common">Oleaginous diatom</name>
    <dbReference type="NCBI Taxonomy" id="1519565"/>
    <lineage>
        <taxon>Eukaryota</taxon>
        <taxon>Sar</taxon>
        <taxon>Stramenopiles</taxon>
        <taxon>Ochrophyta</taxon>
        <taxon>Bacillariophyta</taxon>
        <taxon>Bacillariophyceae</taxon>
        <taxon>Bacillariophycidae</taxon>
        <taxon>Naviculales</taxon>
        <taxon>Naviculaceae</taxon>
        <taxon>Fistulifera</taxon>
    </lineage>
</organism>
<gene>
    <name evidence="2" type="ORF">FisN_32Lu052</name>
</gene>
<dbReference type="InParanoid" id="A0A1Z5KNU1"/>
<dbReference type="AlphaFoldDB" id="A0A1Z5KNU1"/>
<keyword evidence="3" id="KW-1185">Reference proteome</keyword>
<proteinExistence type="predicted"/>
<protein>
    <submittedName>
        <fullName evidence="2">Uncharacterized protein</fullName>
    </submittedName>
</protein>
<dbReference type="Proteomes" id="UP000198406">
    <property type="component" value="Unassembled WGS sequence"/>
</dbReference>
<accession>A0A1Z5KNU1</accession>
<dbReference type="EMBL" id="BDSP01000262">
    <property type="protein sequence ID" value="GAX27949.1"/>
    <property type="molecule type" value="Genomic_DNA"/>
</dbReference>
<reference evidence="2 3" key="1">
    <citation type="journal article" date="2015" name="Plant Cell">
        <title>Oil accumulation by the oleaginous diatom Fistulifera solaris as revealed by the genome and transcriptome.</title>
        <authorList>
            <person name="Tanaka T."/>
            <person name="Maeda Y."/>
            <person name="Veluchamy A."/>
            <person name="Tanaka M."/>
            <person name="Abida H."/>
            <person name="Marechal E."/>
            <person name="Bowler C."/>
            <person name="Muto M."/>
            <person name="Sunaga Y."/>
            <person name="Tanaka M."/>
            <person name="Yoshino T."/>
            <person name="Taniguchi T."/>
            <person name="Fukuda Y."/>
            <person name="Nemoto M."/>
            <person name="Matsumoto M."/>
            <person name="Wong P.S."/>
            <person name="Aburatani S."/>
            <person name="Fujibuchi W."/>
        </authorList>
    </citation>
    <scope>NUCLEOTIDE SEQUENCE [LARGE SCALE GENOMIC DNA]</scope>
    <source>
        <strain evidence="2 3">JPCC DA0580</strain>
    </source>
</reference>
<sequence length="278" mass="32418">MSDVIDIGTTADHTWNSDCILLPAQFTNPLTGQVYQTEINLVEYMGKNSTYAHENNKNDPFFAEHTKVHLFPDRTDDERETILAIAEEVIRACAKDGFELAYSGYSKQYNYLSFRCKRNTLYKSMKNPESRQKRLKPTHTKFALIEEHRCHFRFGFVYRDRKWKFSAGSGIPCHVHHVRKVENLTVRANHRLANEYGRPDRPNRADRDAESSDEECQDPLQAADRVVRKACQLTRTQWQNGKELWQDPTQSTAQTYELLWNEICETCDDSYHATAIMQ</sequence>
<name>A0A1Z5KNU1_FISSO</name>
<comment type="caution">
    <text evidence="2">The sequence shown here is derived from an EMBL/GenBank/DDBJ whole genome shotgun (WGS) entry which is preliminary data.</text>
</comment>
<feature type="region of interest" description="Disordered" evidence="1">
    <location>
        <begin position="194"/>
        <end position="218"/>
    </location>
</feature>
<evidence type="ECO:0000313" key="2">
    <source>
        <dbReference type="EMBL" id="GAX27949.1"/>
    </source>
</evidence>
<feature type="compositionally biased region" description="Basic and acidic residues" evidence="1">
    <location>
        <begin position="197"/>
        <end position="210"/>
    </location>
</feature>
<evidence type="ECO:0000313" key="3">
    <source>
        <dbReference type="Proteomes" id="UP000198406"/>
    </source>
</evidence>